<reference evidence="2 3" key="1">
    <citation type="submission" date="2020-03" db="EMBL/GenBank/DDBJ databases">
        <title>Complete genome sequence of Lactobacillus paracasei strain NFFJ04, isolated from animal feed.</title>
        <authorList>
            <person name="Jung J.Y."/>
        </authorList>
    </citation>
    <scope>NUCLEOTIDE SEQUENCE [LARGE SCALE GENOMIC DNA]</scope>
    <source>
        <strain evidence="2 3">NFFJ04</strain>
    </source>
</reference>
<dbReference type="Pfam" id="PF03050">
    <property type="entry name" value="DDE_Tnp_IS66"/>
    <property type="match status" value="1"/>
</dbReference>
<evidence type="ECO:0000259" key="1">
    <source>
        <dbReference type="Pfam" id="PF03050"/>
    </source>
</evidence>
<proteinExistence type="predicted"/>
<dbReference type="AlphaFoldDB" id="A0ABD7BVR8"/>
<feature type="domain" description="Transposase IS66 central" evidence="1">
    <location>
        <begin position="4"/>
        <end position="83"/>
    </location>
</feature>
<dbReference type="InterPro" id="IPR004291">
    <property type="entry name" value="Transposase_IS66_central"/>
</dbReference>
<dbReference type="RefSeq" id="WP_158000706.1">
    <property type="nucleotide sequence ID" value="NZ_CABFNE010000003.1"/>
</dbReference>
<organism evidence="2 3">
    <name type="scientific">Lacticaseibacillus paracasei</name>
    <name type="common">Lactobacillus paracasei</name>
    <dbReference type="NCBI Taxonomy" id="1597"/>
    <lineage>
        <taxon>Bacteria</taxon>
        <taxon>Bacillati</taxon>
        <taxon>Bacillota</taxon>
        <taxon>Bacilli</taxon>
        <taxon>Lactobacillales</taxon>
        <taxon>Lactobacillaceae</taxon>
        <taxon>Lacticaseibacillus</taxon>
    </lineage>
</organism>
<evidence type="ECO:0000313" key="2">
    <source>
        <dbReference type="EMBL" id="QOP56678.1"/>
    </source>
</evidence>
<dbReference type="Proteomes" id="UP000593972">
    <property type="component" value="Chromosome"/>
</dbReference>
<dbReference type="EMBL" id="CP050500">
    <property type="protein sequence ID" value="QOP56678.1"/>
    <property type="molecule type" value="Genomic_DNA"/>
</dbReference>
<sequence>MAPKALRRLRHSKIKRLLKQFWRWCDTSDALPKSSFGKTIKYAQDQRSYLNAILQYDAIAWSNNATERNMKSYVMGRKNFLFSSVP</sequence>
<protein>
    <submittedName>
        <fullName evidence="2">Transposase</fullName>
    </submittedName>
</protein>
<evidence type="ECO:0000313" key="3">
    <source>
        <dbReference type="Proteomes" id="UP000593972"/>
    </source>
</evidence>
<gene>
    <name evidence="2" type="ORF">HCJ88_13345</name>
</gene>
<name>A0ABD7BVR8_LACPA</name>
<accession>A0ABD7BVR8</accession>